<reference evidence="2" key="2">
    <citation type="journal article" date="2020" name="Microorganisms">
        <title>Osmotic Adaptation and Compatible Solute Biosynthesis of Phototrophic Bacteria as Revealed from Genome Analyses.</title>
        <authorList>
            <person name="Imhoff J.F."/>
            <person name="Rahn T."/>
            <person name="Kunzel S."/>
            <person name="Keller A."/>
            <person name="Neulinger S.C."/>
        </authorList>
    </citation>
    <scope>NUCLEOTIDE SEQUENCE</scope>
    <source>
        <strain evidence="2">DSM 11080</strain>
    </source>
</reference>
<keyword evidence="1" id="KW-0472">Membrane</keyword>
<evidence type="ECO:0000256" key="1">
    <source>
        <dbReference type="SAM" id="Phobius"/>
    </source>
</evidence>
<feature type="transmembrane region" description="Helical" evidence="1">
    <location>
        <begin position="42"/>
        <end position="61"/>
    </location>
</feature>
<evidence type="ECO:0008006" key="4">
    <source>
        <dbReference type="Google" id="ProtNLM"/>
    </source>
</evidence>
<dbReference type="InterPro" id="IPR046513">
    <property type="entry name" value="DUF6691"/>
</dbReference>
<reference evidence="2" key="1">
    <citation type="submission" date="2017-08" db="EMBL/GenBank/DDBJ databases">
        <authorList>
            <person name="Imhoff J.F."/>
            <person name="Rahn T."/>
            <person name="Kuenzel S."/>
            <person name="Neulinger S.C."/>
        </authorList>
    </citation>
    <scope>NUCLEOTIDE SEQUENCE</scope>
    <source>
        <strain evidence="2">DSM 11080</strain>
    </source>
</reference>
<organism evidence="2 3">
    <name type="scientific">Halochromatium glycolicum</name>
    <dbReference type="NCBI Taxonomy" id="85075"/>
    <lineage>
        <taxon>Bacteria</taxon>
        <taxon>Pseudomonadati</taxon>
        <taxon>Pseudomonadota</taxon>
        <taxon>Gammaproteobacteria</taxon>
        <taxon>Chromatiales</taxon>
        <taxon>Chromatiaceae</taxon>
        <taxon>Halochromatium</taxon>
    </lineage>
</organism>
<name>A0AAJ0U663_9GAMM</name>
<evidence type="ECO:0000313" key="2">
    <source>
        <dbReference type="EMBL" id="MBK1705868.1"/>
    </source>
</evidence>
<keyword evidence="1" id="KW-0812">Transmembrane</keyword>
<protein>
    <recommendedName>
        <fullName evidence="4">YeeE/YedE family protein</fullName>
    </recommendedName>
</protein>
<sequence>MLGYLVVFLSGTLFALGLGISGLTLPQKVIGFLDLGGDWDPSLALVMIGSAGVYLLFYRWIKQRSSPLFDTEFHIPTRTDIDQRLLLGAGLFGIGWGLVGLCPGPAMTALVSGHPEALIFFTAMVTGMYAHRTVDLLAEIQTPTGTTSDG</sequence>
<dbReference type="AlphaFoldDB" id="A0AAJ0U663"/>
<keyword evidence="1" id="KW-1133">Transmembrane helix</keyword>
<gene>
    <name evidence="2" type="ORF">CKO40_15230</name>
</gene>
<dbReference type="Proteomes" id="UP001296776">
    <property type="component" value="Unassembled WGS sequence"/>
</dbReference>
<proteinExistence type="predicted"/>
<evidence type="ECO:0000313" key="3">
    <source>
        <dbReference type="Proteomes" id="UP001296776"/>
    </source>
</evidence>
<dbReference type="RefSeq" id="WP_200347127.1">
    <property type="nucleotide sequence ID" value="NZ_NRSJ01000029.1"/>
</dbReference>
<keyword evidence="3" id="KW-1185">Reference proteome</keyword>
<accession>A0AAJ0U663</accession>
<dbReference type="Pfam" id="PF20398">
    <property type="entry name" value="DUF6691"/>
    <property type="match status" value="1"/>
</dbReference>
<dbReference type="EMBL" id="NRSJ01000029">
    <property type="protein sequence ID" value="MBK1705868.1"/>
    <property type="molecule type" value="Genomic_DNA"/>
</dbReference>
<comment type="caution">
    <text evidence="2">The sequence shown here is derived from an EMBL/GenBank/DDBJ whole genome shotgun (WGS) entry which is preliminary data.</text>
</comment>